<dbReference type="RefSeq" id="WP_145341306.1">
    <property type="nucleotide sequence ID" value="NZ_SMLY01000086.1"/>
</dbReference>
<comment type="caution">
    <text evidence="1">The sequence shown here is derived from an EMBL/GenBank/DDBJ whole genome shotgun (WGS) entry which is preliminary data.</text>
</comment>
<dbReference type="Pfam" id="PF04134">
    <property type="entry name" value="DCC1-like"/>
    <property type="match status" value="1"/>
</dbReference>
<evidence type="ECO:0000313" key="2">
    <source>
        <dbReference type="Proteomes" id="UP000320593"/>
    </source>
</evidence>
<sequence>MQSNQTTFSEDGIPEGNLIVFDGVCILCSGFARFMAKRDKHAGFRFVDAQSPLGRSIYRHYKLDPDAMETNIVIQNGKAFVKMSAFTAAMKSLGWPWKALTALDHLPTAFSDWMYDRIARNRYRFGRRSCSLPSHELKKRLIE</sequence>
<gene>
    <name evidence="1" type="ORF">JM93_01247</name>
</gene>
<dbReference type="PANTHER" id="PTHR33639">
    <property type="entry name" value="THIOL-DISULFIDE OXIDOREDUCTASE DCC"/>
    <property type="match status" value="1"/>
</dbReference>
<protein>
    <submittedName>
        <fullName evidence="1">Putative DCC family thiol-disulfide oxidoreductase YuxK</fullName>
    </submittedName>
</protein>
<dbReference type="GO" id="GO:0015035">
    <property type="term" value="F:protein-disulfide reductase activity"/>
    <property type="evidence" value="ECO:0007669"/>
    <property type="project" value="InterPro"/>
</dbReference>
<name>A0A562TAQ0_9HYPH</name>
<dbReference type="OrthoDB" id="9785438at2"/>
<keyword evidence="2" id="KW-1185">Reference proteome</keyword>
<dbReference type="PANTHER" id="PTHR33639:SF2">
    <property type="entry name" value="DUF393 DOMAIN-CONTAINING PROTEIN"/>
    <property type="match status" value="1"/>
</dbReference>
<accession>A0A562TAQ0</accession>
<dbReference type="InterPro" id="IPR052927">
    <property type="entry name" value="DCC_oxidoreductase"/>
</dbReference>
<evidence type="ECO:0000313" key="1">
    <source>
        <dbReference type="EMBL" id="TWI90268.1"/>
    </source>
</evidence>
<proteinExistence type="predicted"/>
<dbReference type="AlphaFoldDB" id="A0A562TAQ0"/>
<dbReference type="EMBL" id="VLLF01000002">
    <property type="protein sequence ID" value="TWI90268.1"/>
    <property type="molecule type" value="Genomic_DNA"/>
</dbReference>
<organism evidence="1 2">
    <name type="scientific">Roseibium hamelinense</name>
    <dbReference type="NCBI Taxonomy" id="150831"/>
    <lineage>
        <taxon>Bacteria</taxon>
        <taxon>Pseudomonadati</taxon>
        <taxon>Pseudomonadota</taxon>
        <taxon>Alphaproteobacteria</taxon>
        <taxon>Hyphomicrobiales</taxon>
        <taxon>Stappiaceae</taxon>
        <taxon>Roseibium</taxon>
    </lineage>
</organism>
<dbReference type="InterPro" id="IPR007263">
    <property type="entry name" value="DCC1-like"/>
</dbReference>
<dbReference type="Proteomes" id="UP000320593">
    <property type="component" value="Unassembled WGS sequence"/>
</dbReference>
<reference evidence="1 2" key="1">
    <citation type="submission" date="2019-07" db="EMBL/GenBank/DDBJ databases">
        <title>Genomic Encyclopedia of Archaeal and Bacterial Type Strains, Phase II (KMG-II): from individual species to whole genera.</title>
        <authorList>
            <person name="Goeker M."/>
        </authorList>
    </citation>
    <scope>NUCLEOTIDE SEQUENCE [LARGE SCALE GENOMIC DNA]</scope>
    <source>
        <strain evidence="1 2">ATCC BAA-252</strain>
    </source>
</reference>